<evidence type="ECO:0000259" key="1">
    <source>
        <dbReference type="Pfam" id="PF05686"/>
    </source>
</evidence>
<feature type="domain" description="Glycosyl transferase CAP10" evidence="1">
    <location>
        <begin position="407"/>
        <end position="469"/>
    </location>
</feature>
<evidence type="ECO:0000313" key="2">
    <source>
        <dbReference type="EMBL" id="MBC9246192.1"/>
    </source>
</evidence>
<gene>
    <name evidence="2" type="ORF">H4P12_05575</name>
</gene>
<protein>
    <recommendedName>
        <fullName evidence="1">Glycosyl transferase CAP10 domain-containing protein</fullName>
    </recommendedName>
</protein>
<dbReference type="InterPro" id="IPR027417">
    <property type="entry name" value="P-loop_NTPase"/>
</dbReference>
<comment type="caution">
    <text evidence="2">The sequence shown here is derived from an EMBL/GenBank/DDBJ whole genome shotgun (WGS) entry which is preliminary data.</text>
</comment>
<dbReference type="Gene3D" id="3.40.50.300">
    <property type="entry name" value="P-loop containing nucleotide triphosphate hydrolases"/>
    <property type="match status" value="1"/>
</dbReference>
<name>A0A926GFL9_9RHOB</name>
<accession>A0A926GFL9</accession>
<reference evidence="2" key="1">
    <citation type="submission" date="2020-08" db="EMBL/GenBank/DDBJ databases">
        <title>Paracoccus amoyensis sp. nov., isolated from the surface seawater at coast of Xiamen, Fujian.</title>
        <authorList>
            <person name="Lyu L."/>
        </authorList>
    </citation>
    <scope>NUCLEOTIDE SEQUENCE</scope>
    <source>
        <strain evidence="2">11-3</strain>
    </source>
</reference>
<dbReference type="Pfam" id="PF05686">
    <property type="entry name" value="Glyco_transf_90"/>
    <property type="match status" value="1"/>
</dbReference>
<organism evidence="2 3">
    <name type="scientific">Paracoccus amoyensis</name>
    <dbReference type="NCBI Taxonomy" id="2760093"/>
    <lineage>
        <taxon>Bacteria</taxon>
        <taxon>Pseudomonadati</taxon>
        <taxon>Pseudomonadota</taxon>
        <taxon>Alphaproteobacteria</taxon>
        <taxon>Rhodobacterales</taxon>
        <taxon>Paracoccaceae</taxon>
        <taxon>Paracoccus</taxon>
    </lineage>
</organism>
<dbReference type="Proteomes" id="UP000608594">
    <property type="component" value="Unassembled WGS sequence"/>
</dbReference>
<evidence type="ECO:0000313" key="3">
    <source>
        <dbReference type="Proteomes" id="UP000608594"/>
    </source>
</evidence>
<dbReference type="AlphaFoldDB" id="A0A926GFL9"/>
<dbReference type="SUPFAM" id="SSF52540">
    <property type="entry name" value="P-loop containing nucleoside triphosphate hydrolases"/>
    <property type="match status" value="1"/>
</dbReference>
<dbReference type="InterPro" id="IPR006598">
    <property type="entry name" value="CAP10"/>
</dbReference>
<proteinExistence type="predicted"/>
<keyword evidence="3" id="KW-1185">Reference proteome</keyword>
<dbReference type="EMBL" id="JACOQL010000002">
    <property type="protein sequence ID" value="MBC9246192.1"/>
    <property type="molecule type" value="Genomic_DNA"/>
</dbReference>
<sequence>MSQPRSELQRKFFQIGFNKCGTTFIAKLFQMNGIPTLHWLEGRLAEDIAYSKLVGRQPLKPWADSITAFTDMESVRYLNMPVVEAFKEFEFLDKSYPGSVFLLNTRDVEDWVISRYMHRDGTYARAYAQILGVGLIDLADIWADAWNDHIAACRSYFAGRAEFVEIDIDHADPGDYRDALAPWFDLPNCPPRSGRNRAQVRRNYLIKLDRMLNAKPPERDMPAEDRDALADRLALAAAPALIQLGAGGVSPRSDLFAVFDVTAGQVIDRNGRQLPFRQDRDGWYHLDPVRRDLLPLASAVNDIAQVVRHGTYHLDMSSTLPDHDRPTIAPIRRADARNVFLWPAAWTHRLGNNGYLGDPDRDETPWADKLDLAVDPAKLPADRRKDDFILSHRYVVSQGRDANFLSLLNSRSLVLRAEDGCEDAVSPVFQSWRHFIPLQSDAADLDAQLAWARAHPAECQRISSNARTLCKGLADPRVRCRQLAQVLHDYRVATGQE</sequence>